<dbReference type="OrthoDB" id="2333384at2759"/>
<comment type="caution">
    <text evidence="3">The sequence shown here is derived from an EMBL/GenBank/DDBJ whole genome shotgun (WGS) entry which is preliminary data.</text>
</comment>
<dbReference type="GO" id="GO:0030674">
    <property type="term" value="F:protein-macromolecule adaptor activity"/>
    <property type="evidence" value="ECO:0007669"/>
    <property type="project" value="TreeGrafter"/>
</dbReference>
<name>A0A9P5YDS0_9AGAR</name>
<dbReference type="PANTHER" id="PTHR11188:SF17">
    <property type="entry name" value="FI21816P1"/>
    <property type="match status" value="1"/>
</dbReference>
<gene>
    <name evidence="3" type="ORF">BDZ94DRAFT_1249272</name>
</gene>
<dbReference type="SUPFAM" id="SSF81296">
    <property type="entry name" value="E set domains"/>
    <property type="match status" value="1"/>
</dbReference>
<feature type="compositionally biased region" description="Polar residues" evidence="1">
    <location>
        <begin position="361"/>
        <end position="376"/>
    </location>
</feature>
<feature type="domain" description="Arrestin C-terminal-like" evidence="2">
    <location>
        <begin position="215"/>
        <end position="440"/>
    </location>
</feature>
<dbReference type="AlphaFoldDB" id="A0A9P5YDS0"/>
<accession>A0A9P5YDS0</accession>
<feature type="compositionally biased region" description="Low complexity" evidence="1">
    <location>
        <begin position="305"/>
        <end position="318"/>
    </location>
</feature>
<dbReference type="InterPro" id="IPR011021">
    <property type="entry name" value="Arrestin-like_N"/>
</dbReference>
<dbReference type="Proteomes" id="UP000807353">
    <property type="component" value="Unassembled WGS sequence"/>
</dbReference>
<reference evidence="3" key="1">
    <citation type="submission" date="2020-11" db="EMBL/GenBank/DDBJ databases">
        <authorList>
            <consortium name="DOE Joint Genome Institute"/>
            <person name="Ahrendt S."/>
            <person name="Riley R."/>
            <person name="Andreopoulos W."/>
            <person name="Labutti K."/>
            <person name="Pangilinan J."/>
            <person name="Ruiz-Duenas F.J."/>
            <person name="Barrasa J.M."/>
            <person name="Sanchez-Garcia M."/>
            <person name="Camarero S."/>
            <person name="Miyauchi S."/>
            <person name="Serrano A."/>
            <person name="Linde D."/>
            <person name="Babiker R."/>
            <person name="Drula E."/>
            <person name="Ayuso-Fernandez I."/>
            <person name="Pacheco R."/>
            <person name="Padilla G."/>
            <person name="Ferreira P."/>
            <person name="Barriuso J."/>
            <person name="Kellner H."/>
            <person name="Castanera R."/>
            <person name="Alfaro M."/>
            <person name="Ramirez L."/>
            <person name="Pisabarro A.G."/>
            <person name="Kuo A."/>
            <person name="Tritt A."/>
            <person name="Lipzen A."/>
            <person name="He G."/>
            <person name="Yan M."/>
            <person name="Ng V."/>
            <person name="Cullen D."/>
            <person name="Martin F."/>
            <person name="Rosso M.-N."/>
            <person name="Henrissat B."/>
            <person name="Hibbett D."/>
            <person name="Martinez A.T."/>
            <person name="Grigoriev I.V."/>
        </authorList>
    </citation>
    <scope>NUCLEOTIDE SEQUENCE</scope>
    <source>
        <strain evidence="3">CBS 247.69</strain>
    </source>
</reference>
<dbReference type="SMART" id="SM01017">
    <property type="entry name" value="Arrestin_C"/>
    <property type="match status" value="1"/>
</dbReference>
<organism evidence="3 4">
    <name type="scientific">Collybia nuda</name>
    <dbReference type="NCBI Taxonomy" id="64659"/>
    <lineage>
        <taxon>Eukaryota</taxon>
        <taxon>Fungi</taxon>
        <taxon>Dikarya</taxon>
        <taxon>Basidiomycota</taxon>
        <taxon>Agaricomycotina</taxon>
        <taxon>Agaricomycetes</taxon>
        <taxon>Agaricomycetidae</taxon>
        <taxon>Agaricales</taxon>
        <taxon>Tricholomatineae</taxon>
        <taxon>Clitocybaceae</taxon>
        <taxon>Collybia</taxon>
    </lineage>
</organism>
<dbReference type="GO" id="GO:0005829">
    <property type="term" value="C:cytosol"/>
    <property type="evidence" value="ECO:0007669"/>
    <property type="project" value="TreeGrafter"/>
</dbReference>
<dbReference type="InterPro" id="IPR014756">
    <property type="entry name" value="Ig_E-set"/>
</dbReference>
<dbReference type="InterPro" id="IPR014752">
    <property type="entry name" value="Arrestin-like_C"/>
</dbReference>
<feature type="compositionally biased region" description="Basic and acidic residues" evidence="1">
    <location>
        <begin position="609"/>
        <end position="621"/>
    </location>
</feature>
<evidence type="ECO:0000313" key="3">
    <source>
        <dbReference type="EMBL" id="KAF9467404.1"/>
    </source>
</evidence>
<dbReference type="Pfam" id="PF00339">
    <property type="entry name" value="Arrestin_N"/>
    <property type="match status" value="1"/>
</dbReference>
<feature type="region of interest" description="Disordered" evidence="1">
    <location>
        <begin position="565"/>
        <end position="623"/>
    </location>
</feature>
<feature type="compositionally biased region" description="Basic and acidic residues" evidence="1">
    <location>
        <begin position="581"/>
        <end position="591"/>
    </location>
</feature>
<dbReference type="Gene3D" id="2.60.40.640">
    <property type="match status" value="1"/>
</dbReference>
<feature type="region of interest" description="Disordered" evidence="1">
    <location>
        <begin position="294"/>
        <end position="380"/>
    </location>
</feature>
<feature type="compositionally biased region" description="Low complexity" evidence="1">
    <location>
        <begin position="565"/>
        <end position="574"/>
    </location>
</feature>
<dbReference type="GO" id="GO:0005886">
    <property type="term" value="C:plasma membrane"/>
    <property type="evidence" value="ECO:0007669"/>
    <property type="project" value="TreeGrafter"/>
</dbReference>
<evidence type="ECO:0000313" key="4">
    <source>
        <dbReference type="Proteomes" id="UP000807353"/>
    </source>
</evidence>
<evidence type="ECO:0000259" key="2">
    <source>
        <dbReference type="SMART" id="SM01017"/>
    </source>
</evidence>
<feature type="region of interest" description="Disordered" evidence="1">
    <location>
        <begin position="1"/>
        <end position="39"/>
    </location>
</feature>
<dbReference type="EMBL" id="MU150237">
    <property type="protein sequence ID" value="KAF9467404.1"/>
    <property type="molecule type" value="Genomic_DNA"/>
</dbReference>
<dbReference type="InterPro" id="IPR050357">
    <property type="entry name" value="Arrestin_domain-protein"/>
</dbReference>
<evidence type="ECO:0000256" key="1">
    <source>
        <dbReference type="SAM" id="MobiDB-lite"/>
    </source>
</evidence>
<dbReference type="PANTHER" id="PTHR11188">
    <property type="entry name" value="ARRESTIN DOMAIN CONTAINING PROTEIN"/>
    <property type="match status" value="1"/>
</dbReference>
<sequence>MAFVLSRPASPLPREHRPQIPIDNQGLPHVNQTSPPLHQDLDMARDKDKPRLEILLDSPYIFLKGVAADVEPARLSGHLALYLTESTPIKEITLQFRGKARLPVSPSDSMALNTAPLTYIVCTHDWSFLEGDKKGHTLKAGRHLFPFQLRIGGSLPSSITSGAFGGASVAYKLRAHAVRSSFYQNLQATLPVPILRSFAPEALEYQQTLEIENTWPEKLMYSIMVPHKAWAAGDKVTALVKFSPLAKGASVISVSTAIHEQTKLYGRSGAQEHTRVAAIAKHDIVGSRAVEVETVRPGHSRGHSQSHSPGSPGSSSSGFTPAHRNMNATSAISRHFSRTSNSTHSRPSSPPLSSPLAQDPEPTTSLWEEASSTTESVEPENSDVVTYLSISIPLTVTPSHTLEPIVVSHRIRWSILILNLDGHTSELRCSLPLHILDYRLLAEARAFSAATRRLLLGSAEVPPAQEEEDVQLPSYKAHVRDRVANMFLPESATMRVTNPWISRGASPTFHPDSPGPITPWLQARSGHSTPLEAHLSSHLPHAPGSGSSTPLDWVNSELLLSLSDELPSSLSPNSHTPPTDHSPEYSSDPHSRRQSRRASRSRFSSRNTSLDRERSRVRERPTSMIDAMQIPISGPHETYVHNNNASRNLPELFQASMKPFSSFSPNHWIARAHHTQPPPSASDVHRMSQPHTVTIPAPDVHAGSALLHRAFTEVPDYAVASRGFIGGVPPLSSMRGLPSYEETQRTQSESDLAARFAQLGALVDHRVHEMVHSPLSTGSSP</sequence>
<keyword evidence="4" id="KW-1185">Reference proteome</keyword>
<dbReference type="InterPro" id="IPR011022">
    <property type="entry name" value="Arrestin_C-like"/>
</dbReference>
<dbReference type="GO" id="GO:0031625">
    <property type="term" value="F:ubiquitin protein ligase binding"/>
    <property type="evidence" value="ECO:0007669"/>
    <property type="project" value="TreeGrafter"/>
</dbReference>
<proteinExistence type="predicted"/>
<feature type="compositionally biased region" description="Polar residues" evidence="1">
    <location>
        <begin position="326"/>
        <end position="346"/>
    </location>
</feature>
<dbReference type="GO" id="GO:0070086">
    <property type="term" value="P:ubiquitin-dependent endocytosis"/>
    <property type="evidence" value="ECO:0007669"/>
    <property type="project" value="TreeGrafter"/>
</dbReference>
<feature type="region of interest" description="Disordered" evidence="1">
    <location>
        <begin position="505"/>
        <end position="550"/>
    </location>
</feature>
<protein>
    <recommendedName>
        <fullName evidence="2">Arrestin C-terminal-like domain-containing protein</fullName>
    </recommendedName>
</protein>